<reference evidence="7" key="1">
    <citation type="submission" date="2023-07" db="EMBL/GenBank/DDBJ databases">
        <title>30 novel species of actinomycetes from the DSMZ collection.</title>
        <authorList>
            <person name="Nouioui I."/>
        </authorList>
    </citation>
    <scope>NUCLEOTIDE SEQUENCE [LARGE SCALE GENOMIC DNA]</scope>
    <source>
        <strain evidence="7">DSM 41981</strain>
    </source>
</reference>
<dbReference type="InterPro" id="IPR009057">
    <property type="entry name" value="Homeodomain-like_sf"/>
</dbReference>
<dbReference type="EMBL" id="JAVRES010000024">
    <property type="protein sequence ID" value="MDT0439259.1"/>
    <property type="molecule type" value="Genomic_DNA"/>
</dbReference>
<dbReference type="Pfam" id="PF00440">
    <property type="entry name" value="TetR_N"/>
    <property type="match status" value="1"/>
</dbReference>
<evidence type="ECO:0000313" key="7">
    <source>
        <dbReference type="Proteomes" id="UP001183535"/>
    </source>
</evidence>
<sequence length="196" mass="21325">MANDPARVTRAQKRWQTESRILVAAREGFARSGYERTTIRAVAEAAQVDPGLVMHYFNSKKELFLKATAVSDDETVSDASPDVAEALLASLTDRLVTEPTASLALLRSMLTHEEAREGVRRVTADQLEQISRSIDSDDAELRGSLLSATILGVILGRHLLELDGLKDAPPQEIIDLLRPVVRGLAAADRDPGNRGS</sequence>
<keyword evidence="1" id="KW-0805">Transcription regulation</keyword>
<dbReference type="PRINTS" id="PR00455">
    <property type="entry name" value="HTHTETR"/>
</dbReference>
<dbReference type="GO" id="GO:0003677">
    <property type="term" value="F:DNA binding"/>
    <property type="evidence" value="ECO:0007669"/>
    <property type="project" value="UniProtKB-UniRule"/>
</dbReference>
<dbReference type="InterPro" id="IPR001647">
    <property type="entry name" value="HTH_TetR"/>
</dbReference>
<comment type="caution">
    <text evidence="6">The sequence shown here is derived from an EMBL/GenBank/DDBJ whole genome shotgun (WGS) entry which is preliminary data.</text>
</comment>
<dbReference type="SUPFAM" id="SSF48498">
    <property type="entry name" value="Tetracyclin repressor-like, C-terminal domain"/>
    <property type="match status" value="1"/>
</dbReference>
<dbReference type="Pfam" id="PF17920">
    <property type="entry name" value="TetR_C_16"/>
    <property type="match status" value="1"/>
</dbReference>
<accession>A0ABD5EZ17</accession>
<dbReference type="InterPro" id="IPR050109">
    <property type="entry name" value="HTH-type_TetR-like_transc_reg"/>
</dbReference>
<dbReference type="InterPro" id="IPR041678">
    <property type="entry name" value="TetR_C_16"/>
</dbReference>
<keyword evidence="3" id="KW-0804">Transcription</keyword>
<gene>
    <name evidence="6" type="ORF">RM877_31810</name>
</gene>
<dbReference type="SUPFAM" id="SSF46689">
    <property type="entry name" value="Homeodomain-like"/>
    <property type="match status" value="1"/>
</dbReference>
<dbReference type="AlphaFoldDB" id="A0ABD5EZ17"/>
<evidence type="ECO:0000256" key="4">
    <source>
        <dbReference type="PROSITE-ProRule" id="PRU00335"/>
    </source>
</evidence>
<dbReference type="PANTHER" id="PTHR30055:SF234">
    <property type="entry name" value="HTH-TYPE TRANSCRIPTIONAL REGULATOR BETI"/>
    <property type="match status" value="1"/>
</dbReference>
<dbReference type="Proteomes" id="UP001183535">
    <property type="component" value="Unassembled WGS sequence"/>
</dbReference>
<evidence type="ECO:0000256" key="2">
    <source>
        <dbReference type="ARBA" id="ARBA00023125"/>
    </source>
</evidence>
<evidence type="ECO:0000256" key="3">
    <source>
        <dbReference type="ARBA" id="ARBA00023163"/>
    </source>
</evidence>
<evidence type="ECO:0000259" key="5">
    <source>
        <dbReference type="PROSITE" id="PS50977"/>
    </source>
</evidence>
<protein>
    <submittedName>
        <fullName evidence="6">TetR family transcriptional regulator</fullName>
    </submittedName>
</protein>
<proteinExistence type="predicted"/>
<dbReference type="InterPro" id="IPR036271">
    <property type="entry name" value="Tet_transcr_reg_TetR-rel_C_sf"/>
</dbReference>
<dbReference type="PANTHER" id="PTHR30055">
    <property type="entry name" value="HTH-TYPE TRANSCRIPTIONAL REGULATOR RUTR"/>
    <property type="match status" value="1"/>
</dbReference>
<evidence type="ECO:0000256" key="1">
    <source>
        <dbReference type="ARBA" id="ARBA00023015"/>
    </source>
</evidence>
<dbReference type="Gene3D" id="1.10.10.60">
    <property type="entry name" value="Homeodomain-like"/>
    <property type="match status" value="1"/>
</dbReference>
<feature type="domain" description="HTH tetR-type" evidence="5">
    <location>
        <begin position="15"/>
        <end position="75"/>
    </location>
</feature>
<organism evidence="6 7">
    <name type="scientific">Streptomyces doudnae</name>
    <dbReference type="NCBI Taxonomy" id="3075536"/>
    <lineage>
        <taxon>Bacteria</taxon>
        <taxon>Bacillati</taxon>
        <taxon>Actinomycetota</taxon>
        <taxon>Actinomycetes</taxon>
        <taxon>Kitasatosporales</taxon>
        <taxon>Streptomycetaceae</taxon>
        <taxon>Streptomyces</taxon>
    </lineage>
</organism>
<dbReference type="RefSeq" id="WP_093830608.1">
    <property type="nucleotide sequence ID" value="NZ_JAVRES010000024.1"/>
</dbReference>
<dbReference type="PROSITE" id="PS50977">
    <property type="entry name" value="HTH_TETR_2"/>
    <property type="match status" value="1"/>
</dbReference>
<keyword evidence="7" id="KW-1185">Reference proteome</keyword>
<dbReference type="GO" id="GO:0006355">
    <property type="term" value="P:regulation of DNA-templated transcription"/>
    <property type="evidence" value="ECO:0007669"/>
    <property type="project" value="UniProtKB-ARBA"/>
</dbReference>
<dbReference type="Gene3D" id="1.10.357.10">
    <property type="entry name" value="Tetracycline Repressor, domain 2"/>
    <property type="match status" value="1"/>
</dbReference>
<feature type="DNA-binding region" description="H-T-H motif" evidence="4">
    <location>
        <begin position="38"/>
        <end position="57"/>
    </location>
</feature>
<name>A0ABD5EZ17_9ACTN</name>
<evidence type="ECO:0000313" key="6">
    <source>
        <dbReference type="EMBL" id="MDT0439259.1"/>
    </source>
</evidence>
<keyword evidence="2 4" id="KW-0238">DNA-binding</keyword>